<dbReference type="RefSeq" id="WP_012148505.1">
    <property type="nucleotide sequence ID" value="NC_009879.1"/>
</dbReference>
<evidence type="ECO:0000259" key="1">
    <source>
        <dbReference type="Pfam" id="PF01369"/>
    </source>
</evidence>
<protein>
    <recommendedName>
        <fullName evidence="1">SEC7 domain-containing protein</fullName>
    </recommendedName>
</protein>
<gene>
    <name evidence="2" type="ordered locus">A1E_01805</name>
</gene>
<reference evidence="3" key="1">
    <citation type="submission" date="2007-09" db="EMBL/GenBank/DDBJ databases">
        <title>Complete genome sequence of Rickettsia canadensis.</title>
        <authorList>
            <person name="Madan A."/>
            <person name="Fahey J."/>
            <person name="Helton E."/>
            <person name="Ketteman M."/>
            <person name="Madan A."/>
            <person name="Rodrigues S."/>
            <person name="Sanchez A."/>
            <person name="Whiting M."/>
            <person name="Dasch G."/>
            <person name="Eremeeva M."/>
        </authorList>
    </citation>
    <scope>NUCLEOTIDE SEQUENCE [LARGE SCALE GENOMIC DNA]</scope>
    <source>
        <strain evidence="3">McKiel</strain>
    </source>
</reference>
<dbReference type="EMBL" id="CP000409">
    <property type="protein sequence ID" value="ABV73306.1"/>
    <property type="molecule type" value="Genomic_DNA"/>
</dbReference>
<evidence type="ECO:0000313" key="2">
    <source>
        <dbReference type="EMBL" id="ABV73306.1"/>
    </source>
</evidence>
<dbReference type="GO" id="GO:0005085">
    <property type="term" value="F:guanyl-nucleotide exchange factor activity"/>
    <property type="evidence" value="ECO:0007669"/>
    <property type="project" value="InterPro"/>
</dbReference>
<dbReference type="InterPro" id="IPR000904">
    <property type="entry name" value="Sec7_dom"/>
</dbReference>
<dbReference type="STRING" id="293613.A1E_01805"/>
<feature type="domain" description="SEC7" evidence="1">
    <location>
        <begin position="5"/>
        <end position="41"/>
    </location>
</feature>
<dbReference type="KEGG" id="rcm:A1E_01805"/>
<accession>A8EY73</accession>
<dbReference type="Proteomes" id="UP000007056">
    <property type="component" value="Chromosome"/>
</dbReference>
<dbReference type="AlphaFoldDB" id="A8EY73"/>
<dbReference type="Pfam" id="PF01369">
    <property type="entry name" value="Sec7"/>
    <property type="match status" value="1"/>
</dbReference>
<dbReference type="GO" id="GO:0032012">
    <property type="term" value="P:regulation of ARF protein signal transduction"/>
    <property type="evidence" value="ECO:0007669"/>
    <property type="project" value="InterPro"/>
</dbReference>
<name>A8EY73_RICCK</name>
<sequence>MTRYLDNYLKTFNFPQGVEKITKLVEAFSNNYYKYKNPKENKQILEEIYNIKK</sequence>
<dbReference type="HOGENOM" id="CLU_3065707_0_0_5"/>
<proteinExistence type="predicted"/>
<evidence type="ECO:0000313" key="3">
    <source>
        <dbReference type="Proteomes" id="UP000007056"/>
    </source>
</evidence>
<organism evidence="2 3">
    <name type="scientific">Rickettsia canadensis (strain McKiel)</name>
    <dbReference type="NCBI Taxonomy" id="293613"/>
    <lineage>
        <taxon>Bacteria</taxon>
        <taxon>Pseudomonadati</taxon>
        <taxon>Pseudomonadota</taxon>
        <taxon>Alphaproteobacteria</taxon>
        <taxon>Rickettsiales</taxon>
        <taxon>Rickettsiaceae</taxon>
        <taxon>Rickettsieae</taxon>
        <taxon>Rickettsia</taxon>
        <taxon>belli group</taxon>
    </lineage>
</organism>